<protein>
    <submittedName>
        <fullName evidence="2">Uncharacterized protein</fullName>
    </submittedName>
</protein>
<organism evidence="2 3">
    <name type="scientific">Dreissena polymorpha</name>
    <name type="common">Zebra mussel</name>
    <name type="synonym">Mytilus polymorpha</name>
    <dbReference type="NCBI Taxonomy" id="45954"/>
    <lineage>
        <taxon>Eukaryota</taxon>
        <taxon>Metazoa</taxon>
        <taxon>Spiralia</taxon>
        <taxon>Lophotrochozoa</taxon>
        <taxon>Mollusca</taxon>
        <taxon>Bivalvia</taxon>
        <taxon>Autobranchia</taxon>
        <taxon>Heteroconchia</taxon>
        <taxon>Euheterodonta</taxon>
        <taxon>Imparidentia</taxon>
        <taxon>Neoheterodontei</taxon>
        <taxon>Myida</taxon>
        <taxon>Dreissenoidea</taxon>
        <taxon>Dreissenidae</taxon>
        <taxon>Dreissena</taxon>
    </lineage>
</organism>
<evidence type="ECO:0000256" key="1">
    <source>
        <dbReference type="SAM" id="MobiDB-lite"/>
    </source>
</evidence>
<gene>
    <name evidence="2" type="ORF">DPMN_134680</name>
</gene>
<sequence>MIETVHATCLNVLGPKSYFNKKWISAETLQKTKEKREKKSSVTNRTTTEEKQQQKTTSHNIGPSIDV</sequence>
<proteinExistence type="predicted"/>
<comment type="caution">
    <text evidence="2">The sequence shown here is derived from an EMBL/GenBank/DDBJ whole genome shotgun (WGS) entry which is preliminary data.</text>
</comment>
<feature type="compositionally biased region" description="Basic and acidic residues" evidence="1">
    <location>
        <begin position="30"/>
        <end position="40"/>
    </location>
</feature>
<keyword evidence="3" id="KW-1185">Reference proteome</keyword>
<name>A0A9D4JAW8_DREPO</name>
<dbReference type="Proteomes" id="UP000828390">
    <property type="component" value="Unassembled WGS sequence"/>
</dbReference>
<dbReference type="AlphaFoldDB" id="A0A9D4JAW8"/>
<reference evidence="2" key="2">
    <citation type="submission" date="2020-11" db="EMBL/GenBank/DDBJ databases">
        <authorList>
            <person name="McCartney M.A."/>
            <person name="Auch B."/>
            <person name="Kono T."/>
            <person name="Mallez S."/>
            <person name="Becker A."/>
            <person name="Gohl D.M."/>
            <person name="Silverstein K.A.T."/>
            <person name="Koren S."/>
            <person name="Bechman K.B."/>
            <person name="Herman A."/>
            <person name="Abrahante J.E."/>
            <person name="Garbe J."/>
        </authorList>
    </citation>
    <scope>NUCLEOTIDE SEQUENCE</scope>
    <source>
        <strain evidence="2">Duluth1</strain>
        <tissue evidence="2">Whole animal</tissue>
    </source>
</reference>
<dbReference type="EMBL" id="JAIWYP010000006">
    <property type="protein sequence ID" value="KAH3806361.1"/>
    <property type="molecule type" value="Genomic_DNA"/>
</dbReference>
<evidence type="ECO:0000313" key="2">
    <source>
        <dbReference type="EMBL" id="KAH3806361.1"/>
    </source>
</evidence>
<feature type="region of interest" description="Disordered" evidence="1">
    <location>
        <begin position="29"/>
        <end position="67"/>
    </location>
</feature>
<evidence type="ECO:0000313" key="3">
    <source>
        <dbReference type="Proteomes" id="UP000828390"/>
    </source>
</evidence>
<reference evidence="2" key="1">
    <citation type="journal article" date="2019" name="bioRxiv">
        <title>The Genome of the Zebra Mussel, Dreissena polymorpha: A Resource for Invasive Species Research.</title>
        <authorList>
            <person name="McCartney M.A."/>
            <person name="Auch B."/>
            <person name="Kono T."/>
            <person name="Mallez S."/>
            <person name="Zhang Y."/>
            <person name="Obille A."/>
            <person name="Becker A."/>
            <person name="Abrahante J.E."/>
            <person name="Garbe J."/>
            <person name="Badalamenti J.P."/>
            <person name="Herman A."/>
            <person name="Mangelson H."/>
            <person name="Liachko I."/>
            <person name="Sullivan S."/>
            <person name="Sone E.D."/>
            <person name="Koren S."/>
            <person name="Silverstein K.A.T."/>
            <person name="Beckman K.B."/>
            <person name="Gohl D.M."/>
        </authorList>
    </citation>
    <scope>NUCLEOTIDE SEQUENCE</scope>
    <source>
        <strain evidence="2">Duluth1</strain>
        <tissue evidence="2">Whole animal</tissue>
    </source>
</reference>
<accession>A0A9D4JAW8</accession>